<feature type="compositionally biased region" description="Polar residues" evidence="1">
    <location>
        <begin position="137"/>
        <end position="146"/>
    </location>
</feature>
<protein>
    <submittedName>
        <fullName evidence="2">Uncharacterized protein</fullName>
    </submittedName>
</protein>
<organism evidence="2 3">
    <name type="scientific">Tothia fuscella</name>
    <dbReference type="NCBI Taxonomy" id="1048955"/>
    <lineage>
        <taxon>Eukaryota</taxon>
        <taxon>Fungi</taxon>
        <taxon>Dikarya</taxon>
        <taxon>Ascomycota</taxon>
        <taxon>Pezizomycotina</taxon>
        <taxon>Dothideomycetes</taxon>
        <taxon>Pleosporomycetidae</taxon>
        <taxon>Venturiales</taxon>
        <taxon>Cylindrosympodiaceae</taxon>
        <taxon>Tothia</taxon>
    </lineage>
</organism>
<comment type="caution">
    <text evidence="2">The sequence shown here is derived from an EMBL/GenBank/DDBJ whole genome shotgun (WGS) entry which is preliminary data.</text>
</comment>
<evidence type="ECO:0000313" key="2">
    <source>
        <dbReference type="EMBL" id="KAF2426224.1"/>
    </source>
</evidence>
<accession>A0A9P4NLR3</accession>
<name>A0A9P4NLR3_9PEZI</name>
<evidence type="ECO:0000256" key="1">
    <source>
        <dbReference type="SAM" id="MobiDB-lite"/>
    </source>
</evidence>
<feature type="region of interest" description="Disordered" evidence="1">
    <location>
        <begin position="124"/>
        <end position="146"/>
    </location>
</feature>
<reference evidence="2" key="1">
    <citation type="journal article" date="2020" name="Stud. Mycol.">
        <title>101 Dothideomycetes genomes: a test case for predicting lifestyles and emergence of pathogens.</title>
        <authorList>
            <person name="Haridas S."/>
            <person name="Albert R."/>
            <person name="Binder M."/>
            <person name="Bloem J."/>
            <person name="Labutti K."/>
            <person name="Salamov A."/>
            <person name="Andreopoulos B."/>
            <person name="Baker S."/>
            <person name="Barry K."/>
            <person name="Bills G."/>
            <person name="Bluhm B."/>
            <person name="Cannon C."/>
            <person name="Castanera R."/>
            <person name="Culley D."/>
            <person name="Daum C."/>
            <person name="Ezra D."/>
            <person name="Gonzalez J."/>
            <person name="Henrissat B."/>
            <person name="Kuo A."/>
            <person name="Liang C."/>
            <person name="Lipzen A."/>
            <person name="Lutzoni F."/>
            <person name="Magnuson J."/>
            <person name="Mondo S."/>
            <person name="Nolan M."/>
            <person name="Ohm R."/>
            <person name="Pangilinan J."/>
            <person name="Park H.-J."/>
            <person name="Ramirez L."/>
            <person name="Alfaro M."/>
            <person name="Sun H."/>
            <person name="Tritt A."/>
            <person name="Yoshinaga Y."/>
            <person name="Zwiers L.-H."/>
            <person name="Turgeon B."/>
            <person name="Goodwin S."/>
            <person name="Spatafora J."/>
            <person name="Crous P."/>
            <person name="Grigoriev I."/>
        </authorList>
    </citation>
    <scope>NUCLEOTIDE SEQUENCE</scope>
    <source>
        <strain evidence="2">CBS 130266</strain>
    </source>
</reference>
<keyword evidence="3" id="KW-1185">Reference proteome</keyword>
<dbReference type="OrthoDB" id="3913028at2759"/>
<evidence type="ECO:0000313" key="3">
    <source>
        <dbReference type="Proteomes" id="UP000800235"/>
    </source>
</evidence>
<dbReference type="AlphaFoldDB" id="A0A9P4NLR3"/>
<feature type="non-terminal residue" evidence="2">
    <location>
        <position position="146"/>
    </location>
</feature>
<proteinExistence type="predicted"/>
<gene>
    <name evidence="2" type="ORF">EJ08DRAFT_571228</name>
</gene>
<dbReference type="Proteomes" id="UP000800235">
    <property type="component" value="Unassembled WGS sequence"/>
</dbReference>
<feature type="non-terminal residue" evidence="2">
    <location>
        <position position="1"/>
    </location>
</feature>
<sequence>LSTIMSEASSAGSSVRSAERFGLDENDKQDILVYKYREGLEHMSQEKLCKYLDKEPRNRCSRIKIPRGNSRIEVRHGDLYPEKDRSKFVDKPNYKSNVASVGLPFGVRMKRLLFDQYQDLYLVSPDSSPENSPENSAHTTPSSTWG</sequence>
<feature type="compositionally biased region" description="Low complexity" evidence="1">
    <location>
        <begin position="124"/>
        <end position="136"/>
    </location>
</feature>
<dbReference type="EMBL" id="MU007066">
    <property type="protein sequence ID" value="KAF2426224.1"/>
    <property type="molecule type" value="Genomic_DNA"/>
</dbReference>